<organism evidence="2 3">
    <name type="scientific">Kribbella yunnanensis</name>
    <dbReference type="NCBI Taxonomy" id="190194"/>
    <lineage>
        <taxon>Bacteria</taxon>
        <taxon>Bacillati</taxon>
        <taxon>Actinomycetota</taxon>
        <taxon>Actinomycetes</taxon>
        <taxon>Propionibacteriales</taxon>
        <taxon>Kribbellaceae</taxon>
        <taxon>Kribbella</taxon>
    </lineage>
</organism>
<sequence>MTVLVRPQAPLTARWATLLWLLAVVAGVAESVVGVIGAVRDDVPMGSIAAQIAIRALVYGGLFVVIERYFQHGVRWSRYLLAGLLGTVGTASLVIGPIGWLLDHDLASIDWSAQFVLTALLRSVHLTAVITALVLSFHPETNRWFRRNAKTA</sequence>
<accession>A0ABP4TRH5</accession>
<protein>
    <submittedName>
        <fullName evidence="2">Uncharacterized protein</fullName>
    </submittedName>
</protein>
<feature type="transmembrane region" description="Helical" evidence="1">
    <location>
        <begin position="47"/>
        <end position="67"/>
    </location>
</feature>
<dbReference type="Proteomes" id="UP001500280">
    <property type="component" value="Unassembled WGS sequence"/>
</dbReference>
<reference evidence="3" key="1">
    <citation type="journal article" date="2019" name="Int. J. Syst. Evol. Microbiol.">
        <title>The Global Catalogue of Microorganisms (GCM) 10K type strain sequencing project: providing services to taxonomists for standard genome sequencing and annotation.</title>
        <authorList>
            <consortium name="The Broad Institute Genomics Platform"/>
            <consortium name="The Broad Institute Genome Sequencing Center for Infectious Disease"/>
            <person name="Wu L."/>
            <person name="Ma J."/>
        </authorList>
    </citation>
    <scope>NUCLEOTIDE SEQUENCE [LARGE SCALE GENOMIC DNA]</scope>
    <source>
        <strain evidence="3">JCM 14307</strain>
    </source>
</reference>
<keyword evidence="1" id="KW-1133">Transmembrane helix</keyword>
<name>A0ABP4TRH5_9ACTN</name>
<evidence type="ECO:0000256" key="1">
    <source>
        <dbReference type="SAM" id="Phobius"/>
    </source>
</evidence>
<comment type="caution">
    <text evidence="2">The sequence shown here is derived from an EMBL/GenBank/DDBJ whole genome shotgun (WGS) entry which is preliminary data.</text>
</comment>
<dbReference type="RefSeq" id="WP_344154505.1">
    <property type="nucleotide sequence ID" value="NZ_BAAANF010000016.1"/>
</dbReference>
<evidence type="ECO:0000313" key="3">
    <source>
        <dbReference type="Proteomes" id="UP001500280"/>
    </source>
</evidence>
<feature type="transmembrane region" description="Helical" evidence="1">
    <location>
        <begin position="79"/>
        <end position="102"/>
    </location>
</feature>
<gene>
    <name evidence="2" type="ORF">GCM10009745_42400</name>
</gene>
<dbReference type="EMBL" id="BAAANF010000016">
    <property type="protein sequence ID" value="GAA1692510.1"/>
    <property type="molecule type" value="Genomic_DNA"/>
</dbReference>
<keyword evidence="3" id="KW-1185">Reference proteome</keyword>
<evidence type="ECO:0000313" key="2">
    <source>
        <dbReference type="EMBL" id="GAA1692510.1"/>
    </source>
</evidence>
<feature type="transmembrane region" description="Helical" evidence="1">
    <location>
        <begin position="114"/>
        <end position="137"/>
    </location>
</feature>
<proteinExistence type="predicted"/>
<keyword evidence="1" id="KW-0472">Membrane</keyword>
<keyword evidence="1" id="KW-0812">Transmembrane</keyword>